<sequence>MATPKRILITGASSGFGAMAARRLARDGHRVFASMRDLAAHGGKPADEMRALAAEEKLALLPVALDVTDDASVEAAVRQLLDQAGGIDVLVQNAGHMGFGPAEAFSPAQLARLYEVNVVGAHRLCRAVLPAMRAAGQGFLLWVGSSSTRGGTPPFLAPYFAAKAGMDALAQSYALELARFGIESSILVPGAFTRGTEHFAHAMAPEDAARAEAYWQGPYAGVDRAALEGLAKLEPADADPQSVAEAIAALVALPHGTRPFRRHVDPAQDGAEVVNAVADRLRAQLLERIGLADLLRPGAAAPQTDR</sequence>
<proteinExistence type="inferred from homology"/>
<accession>A0A1V2H9M4</accession>
<dbReference type="InterPro" id="IPR057326">
    <property type="entry name" value="KR_dom"/>
</dbReference>
<dbReference type="InterPro" id="IPR002347">
    <property type="entry name" value="SDR_fam"/>
</dbReference>
<dbReference type="PANTHER" id="PTHR43976:SF9">
    <property type="entry name" value="OXIDOREDUCTASE"/>
    <property type="match status" value="1"/>
</dbReference>
<dbReference type="PANTHER" id="PTHR43976">
    <property type="entry name" value="SHORT CHAIN DEHYDROGENASE"/>
    <property type="match status" value="1"/>
</dbReference>
<dbReference type="RefSeq" id="WP_076955905.1">
    <property type="nucleotide sequence ID" value="NZ_MLCO01000019.1"/>
</dbReference>
<organism evidence="3 4">
    <name type="scientific">Teichococcus deserti</name>
    <dbReference type="NCBI Taxonomy" id="1817963"/>
    <lineage>
        <taxon>Bacteria</taxon>
        <taxon>Pseudomonadati</taxon>
        <taxon>Pseudomonadota</taxon>
        <taxon>Alphaproteobacteria</taxon>
        <taxon>Acetobacterales</taxon>
        <taxon>Roseomonadaceae</taxon>
        <taxon>Roseomonas</taxon>
    </lineage>
</organism>
<dbReference type="PRINTS" id="PR00081">
    <property type="entry name" value="GDHRDH"/>
</dbReference>
<dbReference type="Proteomes" id="UP000188879">
    <property type="component" value="Unassembled WGS sequence"/>
</dbReference>
<comment type="caution">
    <text evidence="3">The sequence shown here is derived from an EMBL/GenBank/DDBJ whole genome shotgun (WGS) entry which is preliminary data.</text>
</comment>
<feature type="domain" description="Ketoreductase" evidence="2">
    <location>
        <begin position="5"/>
        <end position="192"/>
    </location>
</feature>
<protein>
    <submittedName>
        <fullName evidence="3">Oxidoreductase</fullName>
    </submittedName>
</protein>
<dbReference type="EMBL" id="MLCO01000019">
    <property type="protein sequence ID" value="ONG58339.1"/>
    <property type="molecule type" value="Genomic_DNA"/>
</dbReference>
<dbReference type="InterPro" id="IPR036291">
    <property type="entry name" value="NAD(P)-bd_dom_sf"/>
</dbReference>
<evidence type="ECO:0000256" key="1">
    <source>
        <dbReference type="RuleBase" id="RU000363"/>
    </source>
</evidence>
<dbReference type="Pfam" id="PF00106">
    <property type="entry name" value="adh_short"/>
    <property type="match status" value="1"/>
</dbReference>
<name>A0A1V2H9M4_9PROT</name>
<dbReference type="CDD" id="cd05374">
    <property type="entry name" value="17beta-HSD-like_SDR_c"/>
    <property type="match status" value="1"/>
</dbReference>
<evidence type="ECO:0000313" key="3">
    <source>
        <dbReference type="EMBL" id="ONG58339.1"/>
    </source>
</evidence>
<gene>
    <name evidence="3" type="ORF">BKE38_03055</name>
</gene>
<dbReference type="SUPFAM" id="SSF51735">
    <property type="entry name" value="NAD(P)-binding Rossmann-fold domains"/>
    <property type="match status" value="1"/>
</dbReference>
<reference evidence="3 4" key="1">
    <citation type="submission" date="2016-10" db="EMBL/GenBank/DDBJ databases">
        <title>Draft Genome sequence of Roseomonas sp. strain M3.</title>
        <authorList>
            <person name="Subhash Y."/>
            <person name="Lee S."/>
        </authorList>
    </citation>
    <scope>NUCLEOTIDE SEQUENCE [LARGE SCALE GENOMIC DNA]</scope>
    <source>
        <strain evidence="3 4">M3</strain>
    </source>
</reference>
<dbReference type="InterPro" id="IPR051911">
    <property type="entry name" value="SDR_oxidoreductase"/>
</dbReference>
<dbReference type="PRINTS" id="PR00080">
    <property type="entry name" value="SDRFAMILY"/>
</dbReference>
<dbReference type="OrthoDB" id="9793825at2"/>
<dbReference type="SMART" id="SM00822">
    <property type="entry name" value="PKS_KR"/>
    <property type="match status" value="1"/>
</dbReference>
<evidence type="ECO:0000259" key="2">
    <source>
        <dbReference type="SMART" id="SM00822"/>
    </source>
</evidence>
<evidence type="ECO:0000313" key="4">
    <source>
        <dbReference type="Proteomes" id="UP000188879"/>
    </source>
</evidence>
<dbReference type="Gene3D" id="3.40.50.720">
    <property type="entry name" value="NAD(P)-binding Rossmann-like Domain"/>
    <property type="match status" value="1"/>
</dbReference>
<comment type="similarity">
    <text evidence="1">Belongs to the short-chain dehydrogenases/reductases (SDR) family.</text>
</comment>
<keyword evidence="4" id="KW-1185">Reference proteome</keyword>
<dbReference type="AlphaFoldDB" id="A0A1V2H9M4"/>